<evidence type="ECO:0000256" key="1">
    <source>
        <dbReference type="SAM" id="Phobius"/>
    </source>
</evidence>
<protein>
    <submittedName>
        <fullName evidence="2">Uncharacterized protein</fullName>
    </submittedName>
</protein>
<feature type="transmembrane region" description="Helical" evidence="1">
    <location>
        <begin position="45"/>
        <end position="62"/>
    </location>
</feature>
<gene>
    <name evidence="2" type="ORF">GCM10007170_41740</name>
</gene>
<organism evidence="2 3">
    <name type="scientific">Arthrobacter liuii</name>
    <dbReference type="NCBI Taxonomy" id="1476996"/>
    <lineage>
        <taxon>Bacteria</taxon>
        <taxon>Bacillati</taxon>
        <taxon>Actinomycetota</taxon>
        <taxon>Actinomycetes</taxon>
        <taxon>Micrococcales</taxon>
        <taxon>Micrococcaceae</taxon>
        <taxon>Arthrobacter</taxon>
    </lineage>
</organism>
<keyword evidence="1" id="KW-1133">Transmembrane helix</keyword>
<comment type="caution">
    <text evidence="2">The sequence shown here is derived from an EMBL/GenBank/DDBJ whole genome shotgun (WGS) entry which is preliminary data.</text>
</comment>
<keyword evidence="3" id="KW-1185">Reference proteome</keyword>
<keyword evidence="1" id="KW-0472">Membrane</keyword>
<evidence type="ECO:0000313" key="2">
    <source>
        <dbReference type="EMBL" id="GGI01701.1"/>
    </source>
</evidence>
<accession>A0ABQ2B1M5</accession>
<name>A0ABQ2B1M5_9MICC</name>
<evidence type="ECO:0000313" key="3">
    <source>
        <dbReference type="Proteomes" id="UP000643279"/>
    </source>
</evidence>
<keyword evidence="1" id="KW-0812">Transmembrane</keyword>
<sequence length="63" mass="7199">MLFGFCIFRDINGAASSWSRMYKESRGISPERFTFADVPTLKGMGFIYMLMGLFWLGLAIFAM</sequence>
<dbReference type="Proteomes" id="UP000643279">
    <property type="component" value="Unassembled WGS sequence"/>
</dbReference>
<proteinExistence type="predicted"/>
<reference evidence="3" key="1">
    <citation type="journal article" date="2019" name="Int. J. Syst. Evol. Microbiol.">
        <title>The Global Catalogue of Microorganisms (GCM) 10K type strain sequencing project: providing services to taxonomists for standard genome sequencing and annotation.</title>
        <authorList>
            <consortium name="The Broad Institute Genomics Platform"/>
            <consortium name="The Broad Institute Genome Sequencing Center for Infectious Disease"/>
            <person name="Wu L."/>
            <person name="Ma J."/>
        </authorList>
    </citation>
    <scope>NUCLEOTIDE SEQUENCE [LARGE SCALE GENOMIC DNA]</scope>
    <source>
        <strain evidence="3">CGMCC 1.12778</strain>
    </source>
</reference>
<dbReference type="EMBL" id="BMFW01000037">
    <property type="protein sequence ID" value="GGI01701.1"/>
    <property type="molecule type" value="Genomic_DNA"/>
</dbReference>